<proteinExistence type="predicted"/>
<dbReference type="Proteomes" id="UP001269081">
    <property type="component" value="Unassembled WGS sequence"/>
</dbReference>
<reference evidence="1 2" key="1">
    <citation type="submission" date="2023-07" db="EMBL/GenBank/DDBJ databases">
        <title>Sorghum-associated microbial communities from plants grown in Nebraska, USA.</title>
        <authorList>
            <person name="Schachtman D."/>
        </authorList>
    </citation>
    <scope>NUCLEOTIDE SEQUENCE [LARGE SCALE GENOMIC DNA]</scope>
    <source>
        <strain evidence="1 2">4129</strain>
    </source>
</reference>
<organism evidence="1 2">
    <name type="scientific">Flavobacterium piscis</name>
    <dbReference type="NCBI Taxonomy" id="1114874"/>
    <lineage>
        <taxon>Bacteria</taxon>
        <taxon>Pseudomonadati</taxon>
        <taxon>Bacteroidota</taxon>
        <taxon>Flavobacteriia</taxon>
        <taxon>Flavobacteriales</taxon>
        <taxon>Flavobacteriaceae</taxon>
        <taxon>Flavobacterium</taxon>
    </lineage>
</organism>
<evidence type="ECO:0000313" key="1">
    <source>
        <dbReference type="EMBL" id="MDR7211296.1"/>
    </source>
</evidence>
<accession>A0ABU1YAM9</accession>
<dbReference type="EMBL" id="JAVDWQ010000011">
    <property type="protein sequence ID" value="MDR7211296.1"/>
    <property type="molecule type" value="Genomic_DNA"/>
</dbReference>
<comment type="caution">
    <text evidence="1">The sequence shown here is derived from an EMBL/GenBank/DDBJ whole genome shotgun (WGS) entry which is preliminary data.</text>
</comment>
<dbReference type="RefSeq" id="WP_310282628.1">
    <property type="nucleotide sequence ID" value="NZ_JAVDWQ010000011.1"/>
</dbReference>
<gene>
    <name evidence="1" type="ORF">J2W48_003250</name>
</gene>
<evidence type="ECO:0000313" key="2">
    <source>
        <dbReference type="Proteomes" id="UP001269081"/>
    </source>
</evidence>
<name>A0ABU1YAM9_9FLAO</name>
<protein>
    <recommendedName>
        <fullName evidence="3">DUF4836 family protein</fullName>
    </recommendedName>
</protein>
<sequence>MKHFFTFLILLTCSLAYTQALSKKYDYFVQFNGSQLSKKISVADVLNHSVLKKYKNDSFDIQQFADLFKLDQKITVHGNFSDSIPYYQVTIPIKNRDEIKAFLLKMNDKKAKKEPATKAIVEDFGLFSVFNSGDKRMTVAWNDSHLIIFGLTKNYAYNDYKPFVEEDTIETGSYPVEIIVDGKVDETIDESVLDTPYTDNYYANYQEEKTALDSIQNIQQNELIKLLFENGLTVPSSDKINNNADISSWVNYESVMSNLHSLYSYPMAMFGGYDKFLPMQKEFGNFIKGINVDFYFENNNARIEEIIEYSEQIAEVVNKMTNRKINKNVFDYFPKEKPLAYMSYHLNTKATLENFPSLTADIFQNPKLVKEDIAVFTDLISTIVDEKATASLFDGDLSAFLYDFKEMEVMTKSYDYDENYEEIITDKMVKKSIPLFSLIFTSTHPTFADKLIQLGIRKKGLVQKDNYYIITGTKEYGDVFIKKDKDVVIVSNALNYLNPENGTFSKEAKKDLKKNYMFGKLNITELVNAFRKTETKTSDVQKLNRVSEQFSDITMESHKKLINNKLVFAFKLNAIKSDKNIILQILDLADELTAK</sequence>
<evidence type="ECO:0008006" key="3">
    <source>
        <dbReference type="Google" id="ProtNLM"/>
    </source>
</evidence>
<keyword evidence="2" id="KW-1185">Reference proteome</keyword>